<gene>
    <name evidence="2" type="ORF">TL16_g13336</name>
</gene>
<proteinExistence type="predicted"/>
<comment type="caution">
    <text evidence="2">The sequence shown here is derived from an EMBL/GenBank/DDBJ whole genome shotgun (WGS) entry which is preliminary data.</text>
</comment>
<name>A0A9W7F0G5_9STRA</name>
<dbReference type="EMBL" id="BLQM01000740">
    <property type="protein sequence ID" value="GMH97082.1"/>
    <property type="molecule type" value="Genomic_DNA"/>
</dbReference>
<evidence type="ECO:0000313" key="2">
    <source>
        <dbReference type="EMBL" id="GMH97082.1"/>
    </source>
</evidence>
<reference evidence="3" key="1">
    <citation type="journal article" date="2023" name="Commun. Biol.">
        <title>Genome analysis of Parmales, the sister group of diatoms, reveals the evolutionary specialization of diatoms from phago-mixotrophs to photoautotrophs.</title>
        <authorList>
            <person name="Ban H."/>
            <person name="Sato S."/>
            <person name="Yoshikawa S."/>
            <person name="Yamada K."/>
            <person name="Nakamura Y."/>
            <person name="Ichinomiya M."/>
            <person name="Sato N."/>
            <person name="Blanc-Mathieu R."/>
            <person name="Endo H."/>
            <person name="Kuwata A."/>
            <person name="Ogata H."/>
        </authorList>
    </citation>
    <scope>NUCLEOTIDE SEQUENCE [LARGE SCALE GENOMIC DNA]</scope>
</reference>
<evidence type="ECO:0000313" key="3">
    <source>
        <dbReference type="Proteomes" id="UP001162640"/>
    </source>
</evidence>
<dbReference type="AlphaFoldDB" id="A0A9W7F0G5"/>
<feature type="non-terminal residue" evidence="2">
    <location>
        <position position="152"/>
    </location>
</feature>
<protein>
    <submittedName>
        <fullName evidence="2">Uncharacterized protein</fullName>
    </submittedName>
</protein>
<sequence length="152" mass="16965">MLGPLEANRRNNNLLLTPPQNSDIISITTILLKLLDLLTLKSSTPSIESSTFIHVFSSSTSFQIPESPTPPSITPNNPKGVFNRYELLRLTVDILQILLAHSIWEGYHVKTLPKNEERGRQNQTTTPDAQDILPKAPSKETPGENGEESFYQ</sequence>
<feature type="region of interest" description="Disordered" evidence="1">
    <location>
        <begin position="115"/>
        <end position="152"/>
    </location>
</feature>
<dbReference type="Proteomes" id="UP001162640">
    <property type="component" value="Unassembled WGS sequence"/>
</dbReference>
<accession>A0A9W7F0G5</accession>
<organism evidence="2 3">
    <name type="scientific">Triparma laevis f. inornata</name>
    <dbReference type="NCBI Taxonomy" id="1714386"/>
    <lineage>
        <taxon>Eukaryota</taxon>
        <taxon>Sar</taxon>
        <taxon>Stramenopiles</taxon>
        <taxon>Ochrophyta</taxon>
        <taxon>Bolidophyceae</taxon>
        <taxon>Parmales</taxon>
        <taxon>Triparmaceae</taxon>
        <taxon>Triparma</taxon>
    </lineage>
</organism>
<evidence type="ECO:0000256" key="1">
    <source>
        <dbReference type="SAM" id="MobiDB-lite"/>
    </source>
</evidence>